<evidence type="ECO:0000256" key="1">
    <source>
        <dbReference type="ARBA" id="ARBA00023125"/>
    </source>
</evidence>
<comment type="subunit">
    <text evidence="2">Homotetramer.</text>
</comment>
<dbReference type="Proteomes" id="UP000242432">
    <property type="component" value="Unassembled WGS sequence"/>
</dbReference>
<dbReference type="NCBIfam" id="TIGR00621">
    <property type="entry name" value="ssb"/>
    <property type="match status" value="1"/>
</dbReference>
<dbReference type="RefSeq" id="WP_078928224.1">
    <property type="nucleotide sequence ID" value="NZ_FUXX01000007.1"/>
</dbReference>
<evidence type="ECO:0000256" key="4">
    <source>
        <dbReference type="SAM" id="MobiDB-lite"/>
    </source>
</evidence>
<dbReference type="HAMAP" id="MF_00984">
    <property type="entry name" value="SSB"/>
    <property type="match status" value="1"/>
</dbReference>
<feature type="region of interest" description="Disordered" evidence="4">
    <location>
        <begin position="129"/>
        <end position="184"/>
    </location>
</feature>
<comment type="caution">
    <text evidence="2">Lacks conserved residue(s) required for the propagation of feature annotation.</text>
</comment>
<accession>A0A1T4V337</accession>
<gene>
    <name evidence="5" type="ORF">SAMN02745213_00675</name>
</gene>
<protein>
    <recommendedName>
        <fullName evidence="2 3">Single-stranded DNA-binding protein</fullName>
        <shortName evidence="2">SSB</shortName>
    </recommendedName>
</protein>
<feature type="compositionally biased region" description="Polar residues" evidence="4">
    <location>
        <begin position="133"/>
        <end position="165"/>
    </location>
</feature>
<proteinExistence type="inferred from homology"/>
<dbReference type="Gene3D" id="2.40.50.140">
    <property type="entry name" value="Nucleic acid-binding proteins"/>
    <property type="match status" value="1"/>
</dbReference>
<keyword evidence="1 2" id="KW-0238">DNA-binding</keyword>
<feature type="compositionally biased region" description="Acidic residues" evidence="4">
    <location>
        <begin position="175"/>
        <end position="184"/>
    </location>
</feature>
<sequence>MTRGVNKVILIGNLGDEPVFRTTGSGTSVANVSMVTNEVRRNAESGQMTEIAEWHRVVLWGRLAEIAKKWLHKGALVYVEGKLRTRSFTDKQNVKKSVTEIVADELQMLGPSKTHSGEESFSSHSFAAPKNSAVMQNDNSPYGNPSAQSSILNELGFPNQSSVPSNPEPAIVVDGNDDTDDLPF</sequence>
<dbReference type="InterPro" id="IPR011344">
    <property type="entry name" value="ssDNA-bd"/>
</dbReference>
<dbReference type="GO" id="GO:0006260">
    <property type="term" value="P:DNA replication"/>
    <property type="evidence" value="ECO:0007669"/>
    <property type="project" value="InterPro"/>
</dbReference>
<dbReference type="GO" id="GO:0003697">
    <property type="term" value="F:single-stranded DNA binding"/>
    <property type="evidence" value="ECO:0007669"/>
    <property type="project" value="UniProtKB-UniRule"/>
</dbReference>
<dbReference type="CDD" id="cd04496">
    <property type="entry name" value="SSB_OBF"/>
    <property type="match status" value="1"/>
</dbReference>
<dbReference type="InterPro" id="IPR012340">
    <property type="entry name" value="NA-bd_OB-fold"/>
</dbReference>
<dbReference type="SUPFAM" id="SSF50249">
    <property type="entry name" value="Nucleic acid-binding proteins"/>
    <property type="match status" value="1"/>
</dbReference>
<dbReference type="GO" id="GO:0009295">
    <property type="term" value="C:nucleoid"/>
    <property type="evidence" value="ECO:0007669"/>
    <property type="project" value="TreeGrafter"/>
</dbReference>
<evidence type="ECO:0000313" key="6">
    <source>
        <dbReference type="Proteomes" id="UP000242432"/>
    </source>
</evidence>
<evidence type="ECO:0000313" key="5">
    <source>
        <dbReference type="EMBL" id="SKA59380.1"/>
    </source>
</evidence>
<dbReference type="PANTHER" id="PTHR10302">
    <property type="entry name" value="SINGLE-STRANDED DNA-BINDING PROTEIN"/>
    <property type="match status" value="1"/>
</dbReference>
<dbReference type="InterPro" id="IPR000424">
    <property type="entry name" value="Primosome_PriB/ssb"/>
</dbReference>
<evidence type="ECO:0000256" key="2">
    <source>
        <dbReference type="HAMAP-Rule" id="MF_00984"/>
    </source>
</evidence>
<dbReference type="AlphaFoldDB" id="A0A1T4V337"/>
<dbReference type="Pfam" id="PF00436">
    <property type="entry name" value="SSB"/>
    <property type="match status" value="1"/>
</dbReference>
<dbReference type="EMBL" id="FUXX01000007">
    <property type="protein sequence ID" value="SKA59380.1"/>
    <property type="molecule type" value="Genomic_DNA"/>
</dbReference>
<evidence type="ECO:0000256" key="3">
    <source>
        <dbReference type="RuleBase" id="RU000524"/>
    </source>
</evidence>
<organism evidence="5 6">
    <name type="scientific">Succinivibrio dextrinosolvens DSM 3072</name>
    <dbReference type="NCBI Taxonomy" id="1123324"/>
    <lineage>
        <taxon>Bacteria</taxon>
        <taxon>Pseudomonadati</taxon>
        <taxon>Pseudomonadota</taxon>
        <taxon>Gammaproteobacteria</taxon>
        <taxon>Aeromonadales</taxon>
        <taxon>Succinivibrionaceae</taxon>
        <taxon>Succinivibrio</taxon>
    </lineage>
</organism>
<reference evidence="6" key="1">
    <citation type="submission" date="2017-02" db="EMBL/GenBank/DDBJ databases">
        <authorList>
            <person name="Varghese N."/>
            <person name="Submissions S."/>
        </authorList>
    </citation>
    <scope>NUCLEOTIDE SEQUENCE [LARGE SCALE GENOMIC DNA]</scope>
    <source>
        <strain evidence="6">DSM 3072</strain>
    </source>
</reference>
<dbReference type="PANTHER" id="PTHR10302:SF27">
    <property type="entry name" value="SINGLE-STRANDED DNA-BINDING PROTEIN"/>
    <property type="match status" value="1"/>
</dbReference>
<dbReference type="STRING" id="83771.SAMN02910357_01379"/>
<dbReference type="PROSITE" id="PS50935">
    <property type="entry name" value="SSB"/>
    <property type="match status" value="1"/>
</dbReference>
<keyword evidence="6" id="KW-1185">Reference proteome</keyword>
<name>A0A1T4V337_9GAMM</name>